<feature type="repeat" description="ANK" evidence="3">
    <location>
        <begin position="57"/>
        <end position="89"/>
    </location>
</feature>
<protein>
    <recommendedName>
        <fullName evidence="6">Ankyrin repeat protein</fullName>
    </recommendedName>
</protein>
<evidence type="ECO:0000313" key="5">
    <source>
        <dbReference type="Proteomes" id="UP001447188"/>
    </source>
</evidence>
<dbReference type="PANTHER" id="PTHR24171">
    <property type="entry name" value="ANKYRIN REPEAT DOMAIN-CONTAINING PROTEIN 39-RELATED"/>
    <property type="match status" value="1"/>
</dbReference>
<dbReference type="InterPro" id="IPR002110">
    <property type="entry name" value="Ankyrin_rpt"/>
</dbReference>
<evidence type="ECO:0000313" key="4">
    <source>
        <dbReference type="EMBL" id="KAL0632688.1"/>
    </source>
</evidence>
<feature type="repeat" description="ANK" evidence="3">
    <location>
        <begin position="124"/>
        <end position="156"/>
    </location>
</feature>
<dbReference type="EMBL" id="JBBBZM010000156">
    <property type="protein sequence ID" value="KAL0632688.1"/>
    <property type="molecule type" value="Genomic_DNA"/>
</dbReference>
<dbReference type="SUPFAM" id="SSF48403">
    <property type="entry name" value="Ankyrin repeat"/>
    <property type="match status" value="1"/>
</dbReference>
<accession>A0ABR3G9Z4</accession>
<keyword evidence="1" id="KW-0677">Repeat</keyword>
<keyword evidence="2 3" id="KW-0040">ANK repeat</keyword>
<name>A0ABR3G9Z4_9PEZI</name>
<gene>
    <name evidence="4" type="ORF">Q9L58_008408</name>
</gene>
<dbReference type="Pfam" id="PF12796">
    <property type="entry name" value="Ank_2"/>
    <property type="match status" value="1"/>
</dbReference>
<evidence type="ECO:0000256" key="1">
    <source>
        <dbReference type="ARBA" id="ARBA00022737"/>
    </source>
</evidence>
<keyword evidence="5" id="KW-1185">Reference proteome</keyword>
<dbReference type="Proteomes" id="UP001447188">
    <property type="component" value="Unassembled WGS sequence"/>
</dbReference>
<dbReference type="PROSITE" id="PS50088">
    <property type="entry name" value="ANK_REPEAT"/>
    <property type="match status" value="3"/>
</dbReference>
<dbReference type="Gene3D" id="1.25.40.20">
    <property type="entry name" value="Ankyrin repeat-containing domain"/>
    <property type="match status" value="1"/>
</dbReference>
<dbReference type="PROSITE" id="PS50297">
    <property type="entry name" value="ANK_REP_REGION"/>
    <property type="match status" value="3"/>
</dbReference>
<dbReference type="SMART" id="SM00248">
    <property type="entry name" value="ANK"/>
    <property type="match status" value="4"/>
</dbReference>
<evidence type="ECO:0008006" key="6">
    <source>
        <dbReference type="Google" id="ProtNLM"/>
    </source>
</evidence>
<feature type="repeat" description="ANK" evidence="3">
    <location>
        <begin position="90"/>
        <end position="122"/>
    </location>
</feature>
<dbReference type="InterPro" id="IPR036770">
    <property type="entry name" value="Ankyrin_rpt-contain_sf"/>
</dbReference>
<proteinExistence type="predicted"/>
<sequence length="181" mass="19474">MSSNYTIHGSKAAINRQLYITRINEEGFLLRAAADGNLDDIERLLAYGANIEQQGAMGMRALHYAAKANNVGAVIGLLDGKADANAKDDNESTPLHIAAIEGHLQVVKLLLAHGGATIEASDNNGRTALHHAVMCSSVEIVKELMDRKANRAAMDSMGWTPIKHARGSEKRDQILAVLFSC</sequence>
<evidence type="ECO:0000256" key="3">
    <source>
        <dbReference type="PROSITE-ProRule" id="PRU00023"/>
    </source>
</evidence>
<dbReference type="Pfam" id="PF00023">
    <property type="entry name" value="Ank"/>
    <property type="match status" value="1"/>
</dbReference>
<comment type="caution">
    <text evidence="4">The sequence shown here is derived from an EMBL/GenBank/DDBJ whole genome shotgun (WGS) entry which is preliminary data.</text>
</comment>
<organism evidence="4 5">
    <name type="scientific">Discina gigas</name>
    <dbReference type="NCBI Taxonomy" id="1032678"/>
    <lineage>
        <taxon>Eukaryota</taxon>
        <taxon>Fungi</taxon>
        <taxon>Dikarya</taxon>
        <taxon>Ascomycota</taxon>
        <taxon>Pezizomycotina</taxon>
        <taxon>Pezizomycetes</taxon>
        <taxon>Pezizales</taxon>
        <taxon>Discinaceae</taxon>
        <taxon>Discina</taxon>
    </lineage>
</organism>
<evidence type="ECO:0000256" key="2">
    <source>
        <dbReference type="ARBA" id="ARBA00023043"/>
    </source>
</evidence>
<reference evidence="4 5" key="1">
    <citation type="submission" date="2024-02" db="EMBL/GenBank/DDBJ databases">
        <title>Discinaceae phylogenomics.</title>
        <authorList>
            <person name="Dirks A.C."/>
            <person name="James T.Y."/>
        </authorList>
    </citation>
    <scope>NUCLEOTIDE SEQUENCE [LARGE SCALE GENOMIC DNA]</scope>
    <source>
        <strain evidence="4 5">ACD0624</strain>
    </source>
</reference>